<protein>
    <recommendedName>
        <fullName evidence="4">Plasmid stabilization protein</fullName>
    </recommendedName>
</protein>
<keyword evidence="3" id="KW-1185">Reference proteome</keyword>
<evidence type="ECO:0000313" key="3">
    <source>
        <dbReference type="Proteomes" id="UP001321766"/>
    </source>
</evidence>
<evidence type="ECO:0000256" key="1">
    <source>
        <dbReference type="SAM" id="MobiDB-lite"/>
    </source>
</evidence>
<gene>
    <name evidence="2" type="ORF">KIM372_13640</name>
</gene>
<dbReference type="EMBL" id="AP026798">
    <property type="protein sequence ID" value="BDR53457.1"/>
    <property type="molecule type" value="Genomic_DNA"/>
</dbReference>
<name>A0ABM8B991_9BIFI</name>
<sequence>MAGNEQEAAKARANKYWSEKDQKQYEHVAASEAERGQSEKTAERIAAATVNKERRREGRTKEQEEERK</sequence>
<proteinExistence type="predicted"/>
<feature type="compositionally biased region" description="Basic and acidic residues" evidence="1">
    <location>
        <begin position="17"/>
        <end position="26"/>
    </location>
</feature>
<feature type="region of interest" description="Disordered" evidence="1">
    <location>
        <begin position="1"/>
        <end position="68"/>
    </location>
</feature>
<accession>A0ABM8B991</accession>
<organism evidence="2 3">
    <name type="scientific">Bombiscardovia nodaiensis</name>
    <dbReference type="NCBI Taxonomy" id="2932181"/>
    <lineage>
        <taxon>Bacteria</taxon>
        <taxon>Bacillati</taxon>
        <taxon>Actinomycetota</taxon>
        <taxon>Actinomycetes</taxon>
        <taxon>Bifidobacteriales</taxon>
        <taxon>Bifidobacteriaceae</taxon>
        <taxon>Bombiscardovia</taxon>
    </lineage>
</organism>
<feature type="compositionally biased region" description="Basic and acidic residues" evidence="1">
    <location>
        <begin position="51"/>
        <end position="68"/>
    </location>
</feature>
<evidence type="ECO:0008006" key="4">
    <source>
        <dbReference type="Google" id="ProtNLM"/>
    </source>
</evidence>
<evidence type="ECO:0000313" key="2">
    <source>
        <dbReference type="EMBL" id="BDR53457.1"/>
    </source>
</evidence>
<feature type="compositionally biased region" description="Basic and acidic residues" evidence="1">
    <location>
        <begin position="32"/>
        <end position="43"/>
    </location>
</feature>
<dbReference type="Proteomes" id="UP001321766">
    <property type="component" value="Chromosome"/>
</dbReference>
<reference evidence="2 3" key="1">
    <citation type="journal article" date="2023" name="Microbiol. Spectr.">
        <title>Symbiosis of Carpenter Bees with Uncharacterized Lactic Acid Bacteria Showing NAD Auxotrophy.</title>
        <authorList>
            <person name="Kawasaki S."/>
            <person name="Ozawa K."/>
            <person name="Mori T."/>
            <person name="Yamamoto A."/>
            <person name="Ito M."/>
            <person name="Ohkuma M."/>
            <person name="Sakamoto M."/>
            <person name="Matsutani M."/>
        </authorList>
    </citation>
    <scope>NUCLEOTIDE SEQUENCE [LARGE SCALE GENOMIC DNA]</scope>
    <source>
        <strain evidence="2 3">Kim37-2</strain>
    </source>
</reference>